<feature type="domain" description="Translation initiation factor IF2/IF5" evidence="4">
    <location>
        <begin position="25"/>
        <end position="133"/>
    </location>
</feature>
<dbReference type="InterPro" id="IPR016189">
    <property type="entry name" value="Transl_init_fac_IF2/IF5_N"/>
</dbReference>
<dbReference type="PANTHER" id="PTHR23001:SF3">
    <property type="entry name" value="EUKARYOTIC TRANSLATION INITIATION FACTOR 2 SUBUNIT 2"/>
    <property type="match status" value="1"/>
</dbReference>
<evidence type="ECO:0000256" key="3">
    <source>
        <dbReference type="ARBA" id="ARBA00022917"/>
    </source>
</evidence>
<dbReference type="SUPFAM" id="SSF75689">
    <property type="entry name" value="Zinc-binding domain of translation initiation factor 2 beta"/>
    <property type="match status" value="1"/>
</dbReference>
<organism evidence="5 6">
    <name type="scientific">Candidatus Bilamarchaeum dharawalense</name>
    <dbReference type="NCBI Taxonomy" id="2885759"/>
    <lineage>
        <taxon>Archaea</taxon>
        <taxon>Candidatus Micrarchaeota</taxon>
        <taxon>Candidatus Micrarchaeia</taxon>
        <taxon>Candidatus Anstonellales</taxon>
        <taxon>Candidatus Bilamarchaeaceae</taxon>
        <taxon>Candidatus Bilamarchaeum</taxon>
    </lineage>
</organism>
<dbReference type="Gene3D" id="3.30.30.170">
    <property type="match status" value="1"/>
</dbReference>
<reference evidence="5 6" key="1">
    <citation type="submission" date="2019-08" db="EMBL/GenBank/DDBJ databases">
        <authorList>
            <person name="Vazquez-Campos X."/>
        </authorList>
    </citation>
    <scope>NUCLEOTIDE SEQUENCE [LARGE SCALE GENOMIC DNA]</scope>
    <source>
        <strain evidence="5">LFW-283_2</strain>
    </source>
</reference>
<evidence type="ECO:0000313" key="6">
    <source>
        <dbReference type="Proteomes" id="UP000789941"/>
    </source>
</evidence>
<evidence type="ECO:0000256" key="1">
    <source>
        <dbReference type="ARBA" id="ARBA00010397"/>
    </source>
</evidence>
<dbReference type="EMBL" id="CABMJJ010000009">
    <property type="protein sequence ID" value="VVC03728.1"/>
    <property type="molecule type" value="Genomic_DNA"/>
</dbReference>
<dbReference type="InterPro" id="IPR045196">
    <property type="entry name" value="IF2/IF5"/>
</dbReference>
<dbReference type="AlphaFoldDB" id="A0A5E4LRF0"/>
<name>A0A5E4LRF0_9ARCH</name>
<evidence type="ECO:0000256" key="2">
    <source>
        <dbReference type="ARBA" id="ARBA00022540"/>
    </source>
</evidence>
<protein>
    <submittedName>
        <fullName evidence="5">Translation initiation factor 2 subunit beta</fullName>
    </submittedName>
</protein>
<dbReference type="Pfam" id="PF01873">
    <property type="entry name" value="eIF-5_eIF-2B"/>
    <property type="match status" value="1"/>
</dbReference>
<keyword evidence="3" id="KW-0648">Protein biosynthesis</keyword>
<dbReference type="SMART" id="SM00653">
    <property type="entry name" value="eIF2B_5"/>
    <property type="match status" value="1"/>
</dbReference>
<comment type="caution">
    <text evidence="5">The sequence shown here is derived from an EMBL/GenBank/DDBJ whole genome shotgun (WGS) entry which is preliminary data.</text>
</comment>
<sequence>MNSDGTYEQLLDSMYTKLPKTTASGERFEMPKFEFFTEGNKTILKNFKAVIEKIRRDPAFLSKYLSKELAVPVEVQGDRLILQRKLTGDIVNRKLEEFVNKFVMCKECNRPDTHIEDLGHRVRNLICEACGARKAIR</sequence>
<gene>
    <name evidence="5" type="primary">eif2b</name>
    <name evidence="5" type="ORF">LFW2832_00490</name>
</gene>
<evidence type="ECO:0000259" key="4">
    <source>
        <dbReference type="SMART" id="SM00653"/>
    </source>
</evidence>
<dbReference type="InterPro" id="IPR016190">
    <property type="entry name" value="Transl_init_fac_IF2/IF5_Zn-bd"/>
</dbReference>
<dbReference type="PANTHER" id="PTHR23001">
    <property type="entry name" value="EUKARYOTIC TRANSLATION INITIATION FACTOR"/>
    <property type="match status" value="1"/>
</dbReference>
<comment type="similarity">
    <text evidence="1">Belongs to the eIF-2-beta/eIF-5 family.</text>
</comment>
<evidence type="ECO:0000313" key="5">
    <source>
        <dbReference type="EMBL" id="VVC03728.1"/>
    </source>
</evidence>
<dbReference type="SUPFAM" id="SSF100966">
    <property type="entry name" value="Translation initiation factor 2 beta, aIF2beta, N-terminal domain"/>
    <property type="match status" value="1"/>
</dbReference>
<dbReference type="GO" id="GO:0003743">
    <property type="term" value="F:translation initiation factor activity"/>
    <property type="evidence" value="ECO:0007669"/>
    <property type="project" value="UniProtKB-KW"/>
</dbReference>
<dbReference type="InterPro" id="IPR002735">
    <property type="entry name" value="Transl_init_fac_IF2/IF5_dom"/>
</dbReference>
<proteinExistence type="inferred from homology"/>
<accession>A0A5E4LRF0</accession>
<dbReference type="Proteomes" id="UP000789941">
    <property type="component" value="Unassembled WGS sequence"/>
</dbReference>
<dbReference type="NCBIfam" id="NF003067">
    <property type="entry name" value="PRK03988.1"/>
    <property type="match status" value="1"/>
</dbReference>
<keyword evidence="2 5" id="KW-0396">Initiation factor</keyword>